<keyword evidence="2" id="KW-1185">Reference proteome</keyword>
<dbReference type="EMBL" id="JAAIUW010000008">
    <property type="protein sequence ID" value="KAF7819810.1"/>
    <property type="molecule type" value="Genomic_DNA"/>
</dbReference>
<sequence>MALIPSPIIKIPRSIQVRPD</sequence>
<dbReference type="AlphaFoldDB" id="A0A834TDJ9"/>
<comment type="caution">
    <text evidence="1">The sequence shown here is derived from an EMBL/GenBank/DDBJ whole genome shotgun (WGS) entry which is preliminary data.</text>
</comment>
<proteinExistence type="predicted"/>
<reference evidence="1" key="1">
    <citation type="submission" date="2020-09" db="EMBL/GenBank/DDBJ databases">
        <title>Genome-Enabled Discovery of Anthraquinone Biosynthesis in Senna tora.</title>
        <authorList>
            <person name="Kang S.-H."/>
            <person name="Pandey R.P."/>
            <person name="Lee C.-M."/>
            <person name="Sim J.-S."/>
            <person name="Jeong J.-T."/>
            <person name="Choi B.-S."/>
            <person name="Jung M."/>
            <person name="Ginzburg D."/>
            <person name="Zhao K."/>
            <person name="Won S.Y."/>
            <person name="Oh T.-J."/>
            <person name="Yu Y."/>
            <person name="Kim N.-H."/>
            <person name="Lee O.R."/>
            <person name="Lee T.-H."/>
            <person name="Bashyal P."/>
            <person name="Kim T.-S."/>
            <person name="Lee W.-H."/>
            <person name="Kawkins C."/>
            <person name="Kim C.-K."/>
            <person name="Kim J.S."/>
            <person name="Ahn B.O."/>
            <person name="Rhee S.Y."/>
            <person name="Sohng J.K."/>
        </authorList>
    </citation>
    <scope>NUCLEOTIDE SEQUENCE</scope>
    <source>
        <tissue evidence="1">Leaf</tissue>
    </source>
</reference>
<gene>
    <name evidence="1" type="ORF">G2W53_025265</name>
</gene>
<evidence type="ECO:0000313" key="1">
    <source>
        <dbReference type="EMBL" id="KAF7819810.1"/>
    </source>
</evidence>
<accession>A0A834TDJ9</accession>
<name>A0A834TDJ9_9FABA</name>
<protein>
    <submittedName>
        <fullName evidence="1">Uncharacterized protein</fullName>
    </submittedName>
</protein>
<organism evidence="1 2">
    <name type="scientific">Senna tora</name>
    <dbReference type="NCBI Taxonomy" id="362788"/>
    <lineage>
        <taxon>Eukaryota</taxon>
        <taxon>Viridiplantae</taxon>
        <taxon>Streptophyta</taxon>
        <taxon>Embryophyta</taxon>
        <taxon>Tracheophyta</taxon>
        <taxon>Spermatophyta</taxon>
        <taxon>Magnoliopsida</taxon>
        <taxon>eudicotyledons</taxon>
        <taxon>Gunneridae</taxon>
        <taxon>Pentapetalae</taxon>
        <taxon>rosids</taxon>
        <taxon>fabids</taxon>
        <taxon>Fabales</taxon>
        <taxon>Fabaceae</taxon>
        <taxon>Caesalpinioideae</taxon>
        <taxon>Cassia clade</taxon>
        <taxon>Senna</taxon>
    </lineage>
</organism>
<evidence type="ECO:0000313" key="2">
    <source>
        <dbReference type="Proteomes" id="UP000634136"/>
    </source>
</evidence>
<dbReference type="Proteomes" id="UP000634136">
    <property type="component" value="Unassembled WGS sequence"/>
</dbReference>